<evidence type="ECO:0000256" key="1">
    <source>
        <dbReference type="ARBA" id="ARBA00022723"/>
    </source>
</evidence>
<dbReference type="InterPro" id="IPR023696">
    <property type="entry name" value="Ureohydrolase_dom_sf"/>
</dbReference>
<name>A0A5B8M2Y9_9MICO</name>
<evidence type="ECO:0000313" key="6">
    <source>
        <dbReference type="EMBL" id="QDZ14713.1"/>
    </source>
</evidence>
<keyword evidence="7" id="KW-1185">Reference proteome</keyword>
<dbReference type="PROSITE" id="PS51409">
    <property type="entry name" value="ARGINASE_2"/>
    <property type="match status" value="1"/>
</dbReference>
<keyword evidence="1" id="KW-0479">Metal-binding</keyword>
<protein>
    <submittedName>
        <fullName evidence="6">Formimidoylglutamase</fullName>
    </submittedName>
</protein>
<reference evidence="6 7" key="1">
    <citation type="submission" date="2019-07" db="EMBL/GenBank/DDBJ databases">
        <title>Full genome sequence of Humibacter sp. WJ7-1.</title>
        <authorList>
            <person name="Im W.-T."/>
        </authorList>
    </citation>
    <scope>NUCLEOTIDE SEQUENCE [LARGE SCALE GENOMIC DNA]</scope>
    <source>
        <strain evidence="6 7">WJ7-1</strain>
    </source>
</reference>
<dbReference type="AlphaFoldDB" id="A0A5B8M2Y9"/>
<dbReference type="GO" id="GO:0006547">
    <property type="term" value="P:L-histidine metabolic process"/>
    <property type="evidence" value="ECO:0007669"/>
    <property type="project" value="UniProtKB-KW"/>
</dbReference>
<accession>A0A5B8M2Y9</accession>
<proteinExistence type="inferred from homology"/>
<dbReference type="PANTHER" id="PTHR11358:SF35">
    <property type="entry name" value="FORMIMIDOYLGLUTAMASE"/>
    <property type="match status" value="1"/>
</dbReference>
<dbReference type="Proteomes" id="UP000320216">
    <property type="component" value="Chromosome"/>
</dbReference>
<comment type="similarity">
    <text evidence="5">Belongs to the arginase family.</text>
</comment>
<keyword evidence="3" id="KW-0369">Histidine metabolism</keyword>
<gene>
    <name evidence="6" type="ORF">FPZ11_08045</name>
</gene>
<dbReference type="GO" id="GO:0008783">
    <property type="term" value="F:agmatinase activity"/>
    <property type="evidence" value="ECO:0007669"/>
    <property type="project" value="TreeGrafter"/>
</dbReference>
<dbReference type="OrthoDB" id="9788689at2"/>
<evidence type="ECO:0000256" key="5">
    <source>
        <dbReference type="PROSITE-ProRule" id="PRU00742"/>
    </source>
</evidence>
<keyword evidence="4" id="KW-0464">Manganese</keyword>
<dbReference type="PIRSF" id="PIRSF036979">
    <property type="entry name" value="Arginase"/>
    <property type="match status" value="1"/>
</dbReference>
<evidence type="ECO:0000313" key="7">
    <source>
        <dbReference type="Proteomes" id="UP000320216"/>
    </source>
</evidence>
<dbReference type="GO" id="GO:0033389">
    <property type="term" value="P:putrescine biosynthetic process from arginine, via agmatine"/>
    <property type="evidence" value="ECO:0007669"/>
    <property type="project" value="TreeGrafter"/>
</dbReference>
<dbReference type="Gene3D" id="3.40.800.10">
    <property type="entry name" value="Ureohydrolase domain"/>
    <property type="match status" value="1"/>
</dbReference>
<evidence type="ECO:0000256" key="4">
    <source>
        <dbReference type="ARBA" id="ARBA00023211"/>
    </source>
</evidence>
<dbReference type="InterPro" id="IPR006035">
    <property type="entry name" value="Ureohydrolase"/>
</dbReference>
<sequence length="306" mass="31807">MTETTTLFDDPHWPRAGRWPGADALAASDRVDVAVIGVPTWRTSLSATGAHATPAAVRAAIQRYGTFADGGAWPSVVDFGDVAEPDGDGEVDAIEAVRAAASRSSLVVAIGGDNALTYSVAHGAWAGRIGDAGLITIDAHHDLRDGVSNGSPVRRLLADGLDGRRVAQLGIADFANSAFYDERARDAGIRIVRRDEFEATGLQQIATEALAVAGASGGPIHVDVDVDACDRAVAPACPASVPGGLSAYQLRRTVRLLARDPRVTSLDIAEVDATRDASDGRTVRLAALVVLEAIAGFAERPVATED</sequence>
<dbReference type="EMBL" id="CP042305">
    <property type="protein sequence ID" value="QDZ14713.1"/>
    <property type="molecule type" value="Genomic_DNA"/>
</dbReference>
<dbReference type="Pfam" id="PF00491">
    <property type="entry name" value="Arginase"/>
    <property type="match status" value="1"/>
</dbReference>
<dbReference type="SUPFAM" id="SSF52768">
    <property type="entry name" value="Arginase/deacetylase"/>
    <property type="match status" value="1"/>
</dbReference>
<dbReference type="GO" id="GO:0046872">
    <property type="term" value="F:metal ion binding"/>
    <property type="evidence" value="ECO:0007669"/>
    <property type="project" value="UniProtKB-KW"/>
</dbReference>
<organism evidence="6 7">
    <name type="scientific">Humibacter ginsenosidimutans</name>
    <dbReference type="NCBI Taxonomy" id="2599293"/>
    <lineage>
        <taxon>Bacteria</taxon>
        <taxon>Bacillati</taxon>
        <taxon>Actinomycetota</taxon>
        <taxon>Actinomycetes</taxon>
        <taxon>Micrococcales</taxon>
        <taxon>Microbacteriaceae</taxon>
        <taxon>Humibacter</taxon>
    </lineage>
</organism>
<dbReference type="PANTHER" id="PTHR11358">
    <property type="entry name" value="ARGINASE/AGMATINASE"/>
    <property type="match status" value="1"/>
</dbReference>
<dbReference type="RefSeq" id="WP_146319864.1">
    <property type="nucleotide sequence ID" value="NZ_CP042305.1"/>
</dbReference>
<evidence type="ECO:0000256" key="3">
    <source>
        <dbReference type="ARBA" id="ARBA00022808"/>
    </source>
</evidence>
<evidence type="ECO:0000256" key="2">
    <source>
        <dbReference type="ARBA" id="ARBA00022801"/>
    </source>
</evidence>
<dbReference type="KEGG" id="huw:FPZ11_08045"/>
<keyword evidence="2" id="KW-0378">Hydrolase</keyword>